<dbReference type="AlphaFoldDB" id="A0A8J7QIK7"/>
<evidence type="ECO:0000256" key="3">
    <source>
        <dbReference type="ARBA" id="ARBA00022777"/>
    </source>
</evidence>
<feature type="region of interest" description="Disordered" evidence="5">
    <location>
        <begin position="722"/>
        <end position="754"/>
    </location>
</feature>
<feature type="compositionally biased region" description="Pro residues" evidence="5">
    <location>
        <begin position="473"/>
        <end position="514"/>
    </location>
</feature>
<evidence type="ECO:0000256" key="1">
    <source>
        <dbReference type="ARBA" id="ARBA00022679"/>
    </source>
</evidence>
<organism evidence="7 8">
    <name type="scientific">Acanthopleuribacter pedis</name>
    <dbReference type="NCBI Taxonomy" id="442870"/>
    <lineage>
        <taxon>Bacteria</taxon>
        <taxon>Pseudomonadati</taxon>
        <taxon>Acidobacteriota</taxon>
        <taxon>Holophagae</taxon>
        <taxon>Acanthopleuribacterales</taxon>
        <taxon>Acanthopleuribacteraceae</taxon>
        <taxon>Acanthopleuribacter</taxon>
    </lineage>
</organism>
<dbReference type="GO" id="GO:0004674">
    <property type="term" value="F:protein serine/threonine kinase activity"/>
    <property type="evidence" value="ECO:0007669"/>
    <property type="project" value="UniProtKB-KW"/>
</dbReference>
<keyword evidence="3 7" id="KW-0418">Kinase</keyword>
<keyword evidence="8" id="KW-1185">Reference proteome</keyword>
<comment type="caution">
    <text evidence="7">The sequence shown here is derived from an EMBL/GenBank/DDBJ whole genome shotgun (WGS) entry which is preliminary data.</text>
</comment>
<feature type="region of interest" description="Disordered" evidence="5">
    <location>
        <begin position="315"/>
        <end position="348"/>
    </location>
</feature>
<feature type="region of interest" description="Disordered" evidence="5">
    <location>
        <begin position="373"/>
        <end position="392"/>
    </location>
</feature>
<evidence type="ECO:0000256" key="2">
    <source>
        <dbReference type="ARBA" id="ARBA00022741"/>
    </source>
</evidence>
<proteinExistence type="predicted"/>
<keyword evidence="4" id="KW-0067">ATP-binding</keyword>
<dbReference type="PANTHER" id="PTHR43289">
    <property type="entry name" value="MITOGEN-ACTIVATED PROTEIN KINASE KINASE KINASE 20-RELATED"/>
    <property type="match status" value="1"/>
</dbReference>
<dbReference type="PROSITE" id="PS50011">
    <property type="entry name" value="PROTEIN_KINASE_DOM"/>
    <property type="match status" value="1"/>
</dbReference>
<feature type="compositionally biased region" description="Basic and acidic residues" evidence="5">
    <location>
        <begin position="326"/>
        <end position="336"/>
    </location>
</feature>
<dbReference type="PANTHER" id="PTHR43289:SF6">
    <property type="entry name" value="SERINE_THREONINE-PROTEIN KINASE NEKL-3"/>
    <property type="match status" value="1"/>
</dbReference>
<keyword evidence="2" id="KW-0547">Nucleotide-binding</keyword>
<protein>
    <submittedName>
        <fullName evidence="7">Serine/threonine protein kinase</fullName>
    </submittedName>
</protein>
<feature type="region of interest" description="Disordered" evidence="5">
    <location>
        <begin position="548"/>
        <end position="569"/>
    </location>
</feature>
<dbReference type="InterPro" id="IPR011009">
    <property type="entry name" value="Kinase-like_dom_sf"/>
</dbReference>
<evidence type="ECO:0000256" key="4">
    <source>
        <dbReference type="ARBA" id="ARBA00022840"/>
    </source>
</evidence>
<dbReference type="InterPro" id="IPR000719">
    <property type="entry name" value="Prot_kinase_dom"/>
</dbReference>
<dbReference type="Proteomes" id="UP000664417">
    <property type="component" value="Unassembled WGS sequence"/>
</dbReference>
<gene>
    <name evidence="7" type="ORF">J3U88_10990</name>
</gene>
<feature type="region of interest" description="Disordered" evidence="5">
    <location>
        <begin position="458"/>
        <end position="520"/>
    </location>
</feature>
<name>A0A8J7QIK7_9BACT</name>
<dbReference type="SMART" id="SM00220">
    <property type="entry name" value="S_TKc"/>
    <property type="match status" value="1"/>
</dbReference>
<evidence type="ECO:0000313" key="8">
    <source>
        <dbReference type="Proteomes" id="UP000664417"/>
    </source>
</evidence>
<dbReference type="Gene3D" id="1.10.510.10">
    <property type="entry name" value="Transferase(Phosphotransferase) domain 1"/>
    <property type="match status" value="1"/>
</dbReference>
<evidence type="ECO:0000259" key="6">
    <source>
        <dbReference type="PROSITE" id="PS50011"/>
    </source>
</evidence>
<dbReference type="RefSeq" id="WP_207858804.1">
    <property type="nucleotide sequence ID" value="NZ_JAFREP010000008.1"/>
</dbReference>
<evidence type="ECO:0000313" key="7">
    <source>
        <dbReference type="EMBL" id="MBO1318983.1"/>
    </source>
</evidence>
<dbReference type="SUPFAM" id="SSF56112">
    <property type="entry name" value="Protein kinase-like (PK-like)"/>
    <property type="match status" value="1"/>
</dbReference>
<dbReference type="CDD" id="cd14014">
    <property type="entry name" value="STKc_PknB_like"/>
    <property type="match status" value="1"/>
</dbReference>
<dbReference type="Pfam" id="PF00069">
    <property type="entry name" value="Pkinase"/>
    <property type="match status" value="1"/>
</dbReference>
<feature type="compositionally biased region" description="Polar residues" evidence="5">
    <location>
        <begin position="733"/>
        <end position="743"/>
    </location>
</feature>
<sequence>MDHPERIGKYTVSAFLEDGPIGSSYLARDSVNGQLVALQLIEINFADQAARQAFLSSLKEEARVCAGLKDERISAVYDIDIADKKPYMALVAREGQPLTRRLREGTLDLNAKIKVLAEVAQALDHAHQQGLIHGALNPGQILVNDQADVQLIDFALNRISEEEMAKLGNHMLPPAYASPEKVKGKEVDARSDLFSLGILAHEVLTGASPFAATSAVTMIYQIAESDAQIQDVPGLAPDKQERLKTFFQRALSKEPGERFQSGNEFCADIYDAFDAWDQDAFDHFEAPETPVGAGTPPDMTGTVKLEFTDDMKEMLFGGPTAPPGRKAPEPEVKSEPDPLEDTNPNAFDEDDHLSPTVQMTAMPDPNPPELPNLSDTIPPGAQQRTLSSNPDVIDDTMWEDTQPGDNKPVVGSTVKMPVFDQDAFDQFQADQKQPEPPPEAPVPGTVRMNFSELGLDEIPELEERPQPSKSEPLPLPMPESKPAEQPLPVPQPEPPPPPTPTPTQEPAPPPPPANKPASGGKPPWLIPAAAGAVVLLVLVVVALLFTGSEPEEGPETPPTPPPASQSEWTLSGAFDGASVYIDGNFVGTMPMTVKRDATEADDLVVTLFCSGFQAQSITLDAETPAQQTPELKPGKPARYWEDHDPYFDHADEPLVISVSPEDAVVWVNDEYIGTEPLFLFPHDWGDQDINVTVYCPGYDADTLILPAYSWDAGYKTLELSPDKTDPQLLFQDPNWTGDQSLLESSEPDPKADEDSAWAAARRTNSIRGYNRFLRAFPQSNKTAEANKRIQDLRIDDKLEAAISSGKLSQLEKVLEQHPSLKNTQKAKTALRDMEFQDRFQQAFDSSDIDRAQTMLDNTDKISRRYVRWAEGRFADMQGLHLSSSSFETILNAGDFDRLQAFLEKWGNKNATRTRRVRAALVKLMDQRERTASETLQHTPEKRVKLRRRRSLDLTFQYPNGTPFPITKAELHFTNGGTTRTVPLTVSGNTLKTAIAHADLAPGQLSYFVVLADNYDNPYSLVNKVFKTTCR</sequence>
<keyword evidence="1" id="KW-0808">Transferase</keyword>
<evidence type="ECO:0000256" key="5">
    <source>
        <dbReference type="SAM" id="MobiDB-lite"/>
    </source>
</evidence>
<reference evidence="7" key="1">
    <citation type="submission" date="2021-03" db="EMBL/GenBank/DDBJ databases">
        <authorList>
            <person name="Wang G."/>
        </authorList>
    </citation>
    <scope>NUCLEOTIDE SEQUENCE</scope>
    <source>
        <strain evidence="7">KCTC 12899</strain>
    </source>
</reference>
<dbReference type="Gene3D" id="3.30.200.20">
    <property type="entry name" value="Phosphorylase Kinase, domain 1"/>
    <property type="match status" value="1"/>
</dbReference>
<keyword evidence="7" id="KW-0723">Serine/threonine-protein kinase</keyword>
<dbReference type="GO" id="GO:0005524">
    <property type="term" value="F:ATP binding"/>
    <property type="evidence" value="ECO:0007669"/>
    <property type="project" value="UniProtKB-KW"/>
</dbReference>
<dbReference type="EMBL" id="JAFREP010000008">
    <property type="protein sequence ID" value="MBO1318983.1"/>
    <property type="molecule type" value="Genomic_DNA"/>
</dbReference>
<accession>A0A8J7QIK7</accession>
<feature type="domain" description="Protein kinase" evidence="6">
    <location>
        <begin position="10"/>
        <end position="273"/>
    </location>
</feature>